<evidence type="ECO:0000256" key="1">
    <source>
        <dbReference type="ARBA" id="ARBA00008857"/>
    </source>
</evidence>
<dbReference type="InterPro" id="IPR050090">
    <property type="entry name" value="Tyrosine_recombinase_XerCD"/>
</dbReference>
<dbReference type="PROSITE" id="PS51898">
    <property type="entry name" value="TYR_RECOMBINASE"/>
    <property type="match status" value="1"/>
</dbReference>
<evidence type="ECO:0000256" key="2">
    <source>
        <dbReference type="ARBA" id="ARBA00022908"/>
    </source>
</evidence>
<evidence type="ECO:0000256" key="4">
    <source>
        <dbReference type="ARBA" id="ARBA00023172"/>
    </source>
</evidence>
<dbReference type="SUPFAM" id="SSF56349">
    <property type="entry name" value="DNA breaking-rejoining enzymes"/>
    <property type="match status" value="1"/>
</dbReference>
<dbReference type="RefSeq" id="WP_036875076.1">
    <property type="nucleotide sequence ID" value="NZ_JRFA01000028.1"/>
</dbReference>
<dbReference type="STRING" id="28115.HQ47_09630"/>
<gene>
    <name evidence="8" type="ORF">HQ47_09630</name>
</gene>
<dbReference type="InterPro" id="IPR013762">
    <property type="entry name" value="Integrase-like_cat_sf"/>
</dbReference>
<dbReference type="InterPro" id="IPR010998">
    <property type="entry name" value="Integrase_recombinase_N"/>
</dbReference>
<dbReference type="InterPro" id="IPR044068">
    <property type="entry name" value="CB"/>
</dbReference>
<name>A0A0A2E4D7_9PORP</name>
<dbReference type="PANTHER" id="PTHR30349:SF64">
    <property type="entry name" value="PROPHAGE INTEGRASE INTD-RELATED"/>
    <property type="match status" value="1"/>
</dbReference>
<dbReference type="GO" id="GO:0006310">
    <property type="term" value="P:DNA recombination"/>
    <property type="evidence" value="ECO:0007669"/>
    <property type="project" value="UniProtKB-KW"/>
</dbReference>
<organism evidence="8 9">
    <name type="scientific">Porphyromonas macacae</name>
    <dbReference type="NCBI Taxonomy" id="28115"/>
    <lineage>
        <taxon>Bacteria</taxon>
        <taxon>Pseudomonadati</taxon>
        <taxon>Bacteroidota</taxon>
        <taxon>Bacteroidia</taxon>
        <taxon>Bacteroidales</taxon>
        <taxon>Porphyromonadaceae</taxon>
        <taxon>Porphyromonas</taxon>
    </lineage>
</organism>
<comment type="caution">
    <text evidence="8">The sequence shown here is derived from an EMBL/GenBank/DDBJ whole genome shotgun (WGS) entry which is preliminary data.</text>
</comment>
<proteinExistence type="inferred from homology"/>
<evidence type="ECO:0000259" key="7">
    <source>
        <dbReference type="PROSITE" id="PS51900"/>
    </source>
</evidence>
<evidence type="ECO:0000313" key="9">
    <source>
        <dbReference type="Proteomes" id="UP000030103"/>
    </source>
</evidence>
<dbReference type="InterPro" id="IPR011010">
    <property type="entry name" value="DNA_brk_join_enz"/>
</dbReference>
<keyword evidence="4" id="KW-0233">DNA recombination</keyword>
<dbReference type="InterPro" id="IPR002104">
    <property type="entry name" value="Integrase_catalytic"/>
</dbReference>
<dbReference type="GO" id="GO:0003677">
    <property type="term" value="F:DNA binding"/>
    <property type="evidence" value="ECO:0007669"/>
    <property type="project" value="UniProtKB-UniRule"/>
</dbReference>
<comment type="similarity">
    <text evidence="1">Belongs to the 'phage' integrase family.</text>
</comment>
<dbReference type="CDD" id="cd01189">
    <property type="entry name" value="INT_ICEBs1_C_like"/>
    <property type="match status" value="1"/>
</dbReference>
<dbReference type="PROSITE" id="PS51900">
    <property type="entry name" value="CB"/>
    <property type="match status" value="1"/>
</dbReference>
<evidence type="ECO:0000256" key="3">
    <source>
        <dbReference type="ARBA" id="ARBA00023125"/>
    </source>
</evidence>
<evidence type="ECO:0000256" key="5">
    <source>
        <dbReference type="PROSITE-ProRule" id="PRU01248"/>
    </source>
</evidence>
<accession>A0A0A2E4D7</accession>
<dbReference type="GO" id="GO:0015074">
    <property type="term" value="P:DNA integration"/>
    <property type="evidence" value="ECO:0007669"/>
    <property type="project" value="UniProtKB-KW"/>
</dbReference>
<evidence type="ECO:0000259" key="6">
    <source>
        <dbReference type="PROSITE" id="PS51898"/>
    </source>
</evidence>
<dbReference type="AlphaFoldDB" id="A0A0A2E4D7"/>
<evidence type="ECO:0000313" key="8">
    <source>
        <dbReference type="EMBL" id="KGN72482.1"/>
    </source>
</evidence>
<dbReference type="Pfam" id="PF00589">
    <property type="entry name" value="Phage_integrase"/>
    <property type="match status" value="1"/>
</dbReference>
<reference evidence="8 9" key="1">
    <citation type="submission" date="2014-09" db="EMBL/GenBank/DDBJ databases">
        <title>Draft Genome Sequence of Porphyromonas macacae COT-192_OH2859.</title>
        <authorList>
            <person name="Wallis C."/>
            <person name="Deusch O."/>
            <person name="O'Flynn C."/>
            <person name="Davis I."/>
            <person name="Horsfall A."/>
            <person name="Kirkwood N."/>
            <person name="Harris S."/>
            <person name="Eisen J.A."/>
            <person name="Coil D.A."/>
            <person name="Darling A.E."/>
            <person name="Jospin G."/>
            <person name="Alexiev A."/>
        </authorList>
    </citation>
    <scope>NUCLEOTIDE SEQUENCE [LARGE SCALE GENOMIC DNA]</scope>
    <source>
        <strain evidence="9">COT-192 OH2859</strain>
    </source>
</reference>
<dbReference type="EMBL" id="JRFA01000028">
    <property type="protein sequence ID" value="KGN72482.1"/>
    <property type="molecule type" value="Genomic_DNA"/>
</dbReference>
<dbReference type="OrthoDB" id="9801717at2"/>
<feature type="domain" description="Tyr recombinase" evidence="6">
    <location>
        <begin position="107"/>
        <end position="303"/>
    </location>
</feature>
<dbReference type="Gene3D" id="1.10.150.130">
    <property type="match status" value="1"/>
</dbReference>
<keyword evidence="2" id="KW-0229">DNA integration</keyword>
<dbReference type="Gene3D" id="1.10.443.10">
    <property type="entry name" value="Intergrase catalytic core"/>
    <property type="match status" value="1"/>
</dbReference>
<feature type="domain" description="Core-binding (CB)" evidence="7">
    <location>
        <begin position="6"/>
        <end position="86"/>
    </location>
</feature>
<keyword evidence="9" id="KW-1185">Reference proteome</keyword>
<dbReference type="Pfam" id="PF14659">
    <property type="entry name" value="Phage_int_SAM_3"/>
    <property type="match status" value="1"/>
</dbReference>
<sequence length="310" mass="36274">MNQKASTFAEVAREWLANKEQFVKRGTYSIYALQIEKHLLPIFREHRAVTEEQVQGFILEKLQQGLSLKTTKDLIILLKMILRHAIKYYGWQYVEMELKYPTACIAPRIEVLPRVHQRKIMQYVREHFTFRNLGILICLSTGMRIGEICALKWSDIDLIEGVIRVSRSLQRIYMLRPDGSRYTEIVESTPKTSNSLREIPLSRELKTMLKPLSKIVNENYYVLTNEAKATEPRTYRIYYRALMQELDMPRLKFHGLRHSFATRCIESGCDYKTVSALLGHANISTTLNLYVHPNLDQKRRCIEQMTKSLG</sequence>
<keyword evidence="3 5" id="KW-0238">DNA-binding</keyword>
<dbReference type="InterPro" id="IPR004107">
    <property type="entry name" value="Integrase_SAM-like_N"/>
</dbReference>
<protein>
    <submittedName>
        <fullName evidence="8">Integrase</fullName>
    </submittedName>
</protein>
<dbReference type="Proteomes" id="UP000030103">
    <property type="component" value="Unassembled WGS sequence"/>
</dbReference>
<dbReference type="PANTHER" id="PTHR30349">
    <property type="entry name" value="PHAGE INTEGRASE-RELATED"/>
    <property type="match status" value="1"/>
</dbReference>